<dbReference type="Proteomes" id="UP000502756">
    <property type="component" value="Chromosome"/>
</dbReference>
<dbReference type="AlphaFoldDB" id="A0A6M5YHG7"/>
<keyword evidence="3" id="KW-1185">Reference proteome</keyword>
<dbReference type="EMBL" id="CP053435">
    <property type="protein sequence ID" value="QJW92392.1"/>
    <property type="molecule type" value="Genomic_DNA"/>
</dbReference>
<proteinExistence type="predicted"/>
<evidence type="ECO:0000256" key="1">
    <source>
        <dbReference type="SAM" id="Coils"/>
    </source>
</evidence>
<sequence length="406" mass="42017">MSGLDAGRNNTTGSFNVFTGHQAGMANNAGNQNTLIGYQAGMASTASANTMLGYRAGASNTTGQFNTFMGVQAGVSNTTGSSNFIMGTNAGSANTTGSANFFLGDNAGAANTTGGFNVYLGSNAGNGSGVNGSNNTAIGFEAGRLNSGGNTNTFVGFRADAGFGNLTNATALGTNARVDISNALVLGSGVNVGIGNSSPSARLHLTSGVANNSGLRLENLTSASPAATNASKFLTVDGSGNVVLANYVAGARVGADGEGVEALWQRKGDYLQSLKGEAIIIGQGVSKTPSGYSLYVGQGILTEKVKVAVRNTAEWSDYVFGPTYKLRSLGEVETYIQQHQHLPGVPSAQQMVEQGNDLHQTDAKLLEKIEELTLYMIEQRTELKALQAQNKQMKKRLSLLEAKPKR</sequence>
<keyword evidence="1" id="KW-0175">Coiled coil</keyword>
<gene>
    <name evidence="2" type="ORF">HNV11_17205</name>
</gene>
<protein>
    <submittedName>
        <fullName evidence="2">BZIP transcription factor</fullName>
    </submittedName>
</protein>
<feature type="coiled-coil region" evidence="1">
    <location>
        <begin position="369"/>
        <end position="403"/>
    </location>
</feature>
<dbReference type="KEGG" id="stae:HNV11_17205"/>
<evidence type="ECO:0000313" key="3">
    <source>
        <dbReference type="Proteomes" id="UP000502756"/>
    </source>
</evidence>
<name>A0A6M5YHG7_9BACT</name>
<reference evidence="2 3" key="1">
    <citation type="submission" date="2020-05" db="EMBL/GenBank/DDBJ databases">
        <title>Genome sequencing of Spirosoma sp. TS118.</title>
        <authorList>
            <person name="Lee J.-H."/>
            <person name="Jeong S."/>
            <person name="Zhao L."/>
            <person name="Jung J.-H."/>
            <person name="Kim M.-K."/>
            <person name="Lim S."/>
        </authorList>
    </citation>
    <scope>NUCLEOTIDE SEQUENCE [LARGE SCALE GENOMIC DNA]</scope>
    <source>
        <strain evidence="2 3">TS118</strain>
    </source>
</reference>
<accession>A0A6M5YHG7</accession>
<organism evidence="2 3">
    <name type="scientific">Spirosoma taeanense</name>
    <dbReference type="NCBI Taxonomy" id="2735870"/>
    <lineage>
        <taxon>Bacteria</taxon>
        <taxon>Pseudomonadati</taxon>
        <taxon>Bacteroidota</taxon>
        <taxon>Cytophagia</taxon>
        <taxon>Cytophagales</taxon>
        <taxon>Cytophagaceae</taxon>
        <taxon>Spirosoma</taxon>
    </lineage>
</organism>
<evidence type="ECO:0000313" key="2">
    <source>
        <dbReference type="EMBL" id="QJW92392.1"/>
    </source>
</evidence>